<dbReference type="PROSITE" id="PS50878">
    <property type="entry name" value="RT_POL"/>
    <property type="match status" value="1"/>
</dbReference>
<protein>
    <recommendedName>
        <fullName evidence="8">Reverse transcriptase domain-containing protein</fullName>
    </recommendedName>
</protein>
<evidence type="ECO:0000256" key="1">
    <source>
        <dbReference type="ARBA" id="ARBA00022670"/>
    </source>
</evidence>
<evidence type="ECO:0000256" key="6">
    <source>
        <dbReference type="ARBA" id="ARBA00022801"/>
    </source>
</evidence>
<evidence type="ECO:0000256" key="3">
    <source>
        <dbReference type="ARBA" id="ARBA00022695"/>
    </source>
</evidence>
<dbReference type="PANTHER" id="PTHR24559:SF444">
    <property type="entry name" value="REVERSE TRANSCRIPTASE DOMAIN-CONTAINING PROTEIN"/>
    <property type="match status" value="1"/>
</dbReference>
<dbReference type="FunFam" id="3.10.10.10:FF:000007">
    <property type="entry name" value="Retrovirus-related Pol polyprotein from transposon 17.6-like Protein"/>
    <property type="match status" value="1"/>
</dbReference>
<dbReference type="GO" id="GO:0008233">
    <property type="term" value="F:peptidase activity"/>
    <property type="evidence" value="ECO:0007669"/>
    <property type="project" value="UniProtKB-KW"/>
</dbReference>
<evidence type="ECO:0000313" key="9">
    <source>
        <dbReference type="EMBL" id="WVZ63911.1"/>
    </source>
</evidence>
<evidence type="ECO:0000256" key="4">
    <source>
        <dbReference type="ARBA" id="ARBA00022722"/>
    </source>
</evidence>
<organism evidence="9 10">
    <name type="scientific">Paspalum notatum var. saurae</name>
    <dbReference type="NCBI Taxonomy" id="547442"/>
    <lineage>
        <taxon>Eukaryota</taxon>
        <taxon>Viridiplantae</taxon>
        <taxon>Streptophyta</taxon>
        <taxon>Embryophyta</taxon>
        <taxon>Tracheophyta</taxon>
        <taxon>Spermatophyta</taxon>
        <taxon>Magnoliopsida</taxon>
        <taxon>Liliopsida</taxon>
        <taxon>Poales</taxon>
        <taxon>Poaceae</taxon>
        <taxon>PACMAD clade</taxon>
        <taxon>Panicoideae</taxon>
        <taxon>Andropogonodae</taxon>
        <taxon>Paspaleae</taxon>
        <taxon>Paspalinae</taxon>
        <taxon>Paspalum</taxon>
    </lineage>
</organism>
<evidence type="ECO:0000256" key="7">
    <source>
        <dbReference type="ARBA" id="ARBA00022918"/>
    </source>
</evidence>
<feature type="domain" description="Reverse transcriptase" evidence="8">
    <location>
        <begin position="119"/>
        <end position="229"/>
    </location>
</feature>
<dbReference type="InterPro" id="IPR000477">
    <property type="entry name" value="RT_dom"/>
</dbReference>
<proteinExistence type="predicted"/>
<dbReference type="Gene3D" id="3.30.70.270">
    <property type="match status" value="1"/>
</dbReference>
<sequence>MICDWGARTLQFQEDQQMVKLQGIILGPPEISSITGEQFYKWLCGNDVWALAVVALETESSLVTSLVPPEDIFQDYHTLPPSRVYDHNIPLLPHAVPINCKPYRYSPLHKSEIQRQRSITSWSDYTQSSPFASPVLLVQKKDGSWRMCVDYRKLNDLTIINRFPLSIIEEILDDLGPAKYFTKLDMRSGYHQVRMNPEDEHKTTFKTHHGHYQFKVMPFGLTNAPATFQ</sequence>
<gene>
    <name evidence="9" type="ORF">U9M48_013504</name>
</gene>
<keyword evidence="7" id="KW-0695">RNA-directed DNA polymerase</keyword>
<evidence type="ECO:0000256" key="2">
    <source>
        <dbReference type="ARBA" id="ARBA00022679"/>
    </source>
</evidence>
<dbReference type="PANTHER" id="PTHR24559">
    <property type="entry name" value="TRANSPOSON TY3-I GAG-POL POLYPROTEIN"/>
    <property type="match status" value="1"/>
</dbReference>
<keyword evidence="3" id="KW-0548">Nucleotidyltransferase</keyword>
<dbReference type="Pfam" id="PF00078">
    <property type="entry name" value="RVT_1"/>
    <property type="match status" value="1"/>
</dbReference>
<dbReference type="GO" id="GO:0003964">
    <property type="term" value="F:RNA-directed DNA polymerase activity"/>
    <property type="evidence" value="ECO:0007669"/>
    <property type="project" value="UniProtKB-KW"/>
</dbReference>
<dbReference type="InterPro" id="IPR043128">
    <property type="entry name" value="Rev_trsase/Diguanyl_cyclase"/>
</dbReference>
<dbReference type="EMBL" id="CP144747">
    <property type="protein sequence ID" value="WVZ63911.1"/>
    <property type="molecule type" value="Genomic_DNA"/>
</dbReference>
<reference evidence="9 10" key="1">
    <citation type="submission" date="2024-02" db="EMBL/GenBank/DDBJ databases">
        <title>High-quality chromosome-scale genome assembly of Pensacola bahiagrass (Paspalum notatum Flugge var. saurae).</title>
        <authorList>
            <person name="Vega J.M."/>
            <person name="Podio M."/>
            <person name="Orjuela J."/>
            <person name="Siena L.A."/>
            <person name="Pessino S.C."/>
            <person name="Combes M.C."/>
            <person name="Mariac C."/>
            <person name="Albertini E."/>
            <person name="Pupilli F."/>
            <person name="Ortiz J.P.A."/>
            <person name="Leblanc O."/>
        </authorList>
    </citation>
    <scope>NUCLEOTIDE SEQUENCE [LARGE SCALE GENOMIC DNA]</scope>
    <source>
        <strain evidence="9">R1</strain>
        <tissue evidence="9">Leaf</tissue>
    </source>
</reference>
<keyword evidence="2" id="KW-0808">Transferase</keyword>
<dbReference type="SUPFAM" id="SSF56672">
    <property type="entry name" value="DNA/RNA polymerases"/>
    <property type="match status" value="1"/>
</dbReference>
<dbReference type="InterPro" id="IPR053134">
    <property type="entry name" value="RNA-dir_DNA_polymerase"/>
</dbReference>
<dbReference type="InterPro" id="IPR043502">
    <property type="entry name" value="DNA/RNA_pol_sf"/>
</dbReference>
<evidence type="ECO:0000313" key="10">
    <source>
        <dbReference type="Proteomes" id="UP001341281"/>
    </source>
</evidence>
<name>A0AAQ3WJS4_PASNO</name>
<dbReference type="Gene3D" id="3.10.10.10">
    <property type="entry name" value="HIV Type 1 Reverse Transcriptase, subunit A, domain 1"/>
    <property type="match status" value="1"/>
</dbReference>
<keyword evidence="4" id="KW-0540">Nuclease</keyword>
<dbReference type="GO" id="GO:0004519">
    <property type="term" value="F:endonuclease activity"/>
    <property type="evidence" value="ECO:0007669"/>
    <property type="project" value="UniProtKB-KW"/>
</dbReference>
<evidence type="ECO:0000256" key="5">
    <source>
        <dbReference type="ARBA" id="ARBA00022759"/>
    </source>
</evidence>
<dbReference type="AlphaFoldDB" id="A0AAQ3WJS4"/>
<keyword evidence="10" id="KW-1185">Reference proteome</keyword>
<keyword evidence="5" id="KW-0255">Endonuclease</keyword>
<evidence type="ECO:0000259" key="8">
    <source>
        <dbReference type="PROSITE" id="PS50878"/>
    </source>
</evidence>
<dbReference type="GO" id="GO:0006508">
    <property type="term" value="P:proteolysis"/>
    <property type="evidence" value="ECO:0007669"/>
    <property type="project" value="UniProtKB-KW"/>
</dbReference>
<dbReference type="Proteomes" id="UP001341281">
    <property type="component" value="Chromosome 03"/>
</dbReference>
<keyword evidence="1" id="KW-0645">Protease</keyword>
<accession>A0AAQ3WJS4</accession>
<keyword evidence="6" id="KW-0378">Hydrolase</keyword>
<dbReference type="CDD" id="cd01647">
    <property type="entry name" value="RT_LTR"/>
    <property type="match status" value="1"/>
</dbReference>